<reference evidence="1" key="1">
    <citation type="submission" date="2014-09" db="EMBL/GenBank/DDBJ databases">
        <authorList>
            <person name="Magalhaes I.L.F."/>
            <person name="Oliveira U."/>
            <person name="Santos F.R."/>
            <person name="Vidigal T.H.D.A."/>
            <person name="Brescovit A.D."/>
            <person name="Santos A.J."/>
        </authorList>
    </citation>
    <scope>NUCLEOTIDE SEQUENCE</scope>
    <source>
        <tissue evidence="1">Shoot tissue taken approximately 20 cm above the soil surface</tissue>
    </source>
</reference>
<organism evidence="1">
    <name type="scientific">Arundo donax</name>
    <name type="common">Giant reed</name>
    <name type="synonym">Donax arundinaceus</name>
    <dbReference type="NCBI Taxonomy" id="35708"/>
    <lineage>
        <taxon>Eukaryota</taxon>
        <taxon>Viridiplantae</taxon>
        <taxon>Streptophyta</taxon>
        <taxon>Embryophyta</taxon>
        <taxon>Tracheophyta</taxon>
        <taxon>Spermatophyta</taxon>
        <taxon>Magnoliopsida</taxon>
        <taxon>Liliopsida</taxon>
        <taxon>Poales</taxon>
        <taxon>Poaceae</taxon>
        <taxon>PACMAD clade</taxon>
        <taxon>Arundinoideae</taxon>
        <taxon>Arundineae</taxon>
        <taxon>Arundo</taxon>
    </lineage>
</organism>
<proteinExistence type="predicted"/>
<evidence type="ECO:0000313" key="1">
    <source>
        <dbReference type="EMBL" id="JAD86098.1"/>
    </source>
</evidence>
<name>A0A0A9DHH3_ARUDO</name>
<dbReference type="EMBL" id="GBRH01211797">
    <property type="protein sequence ID" value="JAD86098.1"/>
    <property type="molecule type" value="Transcribed_RNA"/>
</dbReference>
<protein>
    <submittedName>
        <fullName evidence="1">Uncharacterized protein</fullName>
    </submittedName>
</protein>
<accession>A0A0A9DHH3</accession>
<reference evidence="1" key="2">
    <citation type="journal article" date="2015" name="Data Brief">
        <title>Shoot transcriptome of the giant reed, Arundo donax.</title>
        <authorList>
            <person name="Barrero R.A."/>
            <person name="Guerrero F.D."/>
            <person name="Moolhuijzen P."/>
            <person name="Goolsby J.A."/>
            <person name="Tidwell J."/>
            <person name="Bellgard S.E."/>
            <person name="Bellgard M.I."/>
        </authorList>
    </citation>
    <scope>NUCLEOTIDE SEQUENCE</scope>
    <source>
        <tissue evidence="1">Shoot tissue taken approximately 20 cm above the soil surface</tissue>
    </source>
</reference>
<dbReference type="AlphaFoldDB" id="A0A0A9DHH3"/>
<sequence>MFQFAQTTMRRSKISYCPHNCSRSFPELVGCWESEADRSRLNRI</sequence>